<name>A0A078JSN6_BRANA</name>
<dbReference type="Proteomes" id="UP001295469">
    <property type="component" value="Chromosome C07"/>
</dbReference>
<keyword evidence="5" id="KW-1185">Reference proteome</keyword>
<accession>A0A078JSN6</accession>
<dbReference type="EMBL" id="HG994371">
    <property type="protein sequence ID" value="CAF2002511.1"/>
    <property type="molecule type" value="Genomic_DNA"/>
</dbReference>
<dbReference type="Gramene" id="CDY69425">
    <property type="protein sequence ID" value="CDY69425"/>
    <property type="gene ID" value="GSBRNA2T00087745001"/>
</dbReference>
<dbReference type="PaxDb" id="3708-A0A078JSN6"/>
<dbReference type="AlphaFoldDB" id="A0A078JSN6"/>
<gene>
    <name evidence="4" type="primary">BnaAnng30460D</name>
    <name evidence="1" type="ORF">DARMORV10_C07P34720.1</name>
    <name evidence="2" type="ORF">DARMORV10_C07P34750.1</name>
    <name evidence="3" type="ORF">DARMORV10_C07P34770.1</name>
    <name evidence="4" type="ORF">GSBRNA2T00087745001</name>
</gene>
<evidence type="ECO:0000313" key="3">
    <source>
        <dbReference type="EMBL" id="CAF2002540.1"/>
    </source>
</evidence>
<evidence type="ECO:0000313" key="1">
    <source>
        <dbReference type="EMBL" id="CAF2002455.1"/>
    </source>
</evidence>
<dbReference type="Proteomes" id="UP000028999">
    <property type="component" value="Unassembled WGS sequence"/>
</dbReference>
<proteinExistence type="predicted"/>
<sequence length="45" mass="5336">MVLKKKLTKLNVWSKKKINLHLYFVPCVSNLHSSNKSHIKCRLKE</sequence>
<dbReference type="EMBL" id="HG994371">
    <property type="protein sequence ID" value="CAF2002540.1"/>
    <property type="molecule type" value="Genomic_DNA"/>
</dbReference>
<protein>
    <submittedName>
        <fullName evidence="1">(rape) hypothetical protein</fullName>
    </submittedName>
    <submittedName>
        <fullName evidence="4">BnaAnng30460D protein</fullName>
    </submittedName>
</protein>
<evidence type="ECO:0000313" key="5">
    <source>
        <dbReference type="Proteomes" id="UP000028999"/>
    </source>
</evidence>
<evidence type="ECO:0000313" key="2">
    <source>
        <dbReference type="EMBL" id="CAF2002511.1"/>
    </source>
</evidence>
<dbReference type="EMBL" id="LK039404">
    <property type="protein sequence ID" value="CDY69425.1"/>
    <property type="molecule type" value="Genomic_DNA"/>
</dbReference>
<reference evidence="4 5" key="1">
    <citation type="journal article" date="2014" name="Science">
        <title>Plant genetics. Early allopolyploid evolution in the post-Neolithic Brassica napus oilseed genome.</title>
        <authorList>
            <person name="Chalhoub B."/>
            <person name="Denoeud F."/>
            <person name="Liu S."/>
            <person name="Parkin I.A."/>
            <person name="Tang H."/>
            <person name="Wang X."/>
            <person name="Chiquet J."/>
            <person name="Belcram H."/>
            <person name="Tong C."/>
            <person name="Samans B."/>
            <person name="Correa M."/>
            <person name="Da Silva C."/>
            <person name="Just J."/>
            <person name="Falentin C."/>
            <person name="Koh C.S."/>
            <person name="Le Clainche I."/>
            <person name="Bernard M."/>
            <person name="Bento P."/>
            <person name="Noel B."/>
            <person name="Labadie K."/>
            <person name="Alberti A."/>
            <person name="Charles M."/>
            <person name="Arnaud D."/>
            <person name="Guo H."/>
            <person name="Daviaud C."/>
            <person name="Alamery S."/>
            <person name="Jabbari K."/>
            <person name="Zhao M."/>
            <person name="Edger P.P."/>
            <person name="Chelaifa H."/>
            <person name="Tack D."/>
            <person name="Lassalle G."/>
            <person name="Mestiri I."/>
            <person name="Schnel N."/>
            <person name="Le Paslier M.C."/>
            <person name="Fan G."/>
            <person name="Renault V."/>
            <person name="Bayer P.E."/>
            <person name="Golicz A.A."/>
            <person name="Manoli S."/>
            <person name="Lee T.H."/>
            <person name="Thi V.H."/>
            <person name="Chalabi S."/>
            <person name="Hu Q."/>
            <person name="Fan C."/>
            <person name="Tollenaere R."/>
            <person name="Lu Y."/>
            <person name="Battail C."/>
            <person name="Shen J."/>
            <person name="Sidebottom C.H."/>
            <person name="Wang X."/>
            <person name="Canaguier A."/>
            <person name="Chauveau A."/>
            <person name="Berard A."/>
            <person name="Deniot G."/>
            <person name="Guan M."/>
            <person name="Liu Z."/>
            <person name="Sun F."/>
            <person name="Lim Y.P."/>
            <person name="Lyons E."/>
            <person name="Town C.D."/>
            <person name="Bancroft I."/>
            <person name="Wang X."/>
            <person name="Meng J."/>
            <person name="Ma J."/>
            <person name="Pires J.C."/>
            <person name="King G.J."/>
            <person name="Brunel D."/>
            <person name="Delourme R."/>
            <person name="Renard M."/>
            <person name="Aury J.M."/>
            <person name="Adams K.L."/>
            <person name="Batley J."/>
            <person name="Snowdon R.J."/>
            <person name="Tost J."/>
            <person name="Edwards D."/>
            <person name="Zhou Y."/>
            <person name="Hua W."/>
            <person name="Sharpe A.G."/>
            <person name="Paterson A.H."/>
            <person name="Guan C."/>
            <person name="Wincker P."/>
        </authorList>
    </citation>
    <scope>NUCLEOTIDE SEQUENCE [LARGE SCALE GENOMIC DNA]</scope>
    <source>
        <strain evidence="5">cv. Darmor-bzh</strain>
    </source>
</reference>
<organism evidence="4 5">
    <name type="scientific">Brassica napus</name>
    <name type="common">Rape</name>
    <dbReference type="NCBI Taxonomy" id="3708"/>
    <lineage>
        <taxon>Eukaryota</taxon>
        <taxon>Viridiplantae</taxon>
        <taxon>Streptophyta</taxon>
        <taxon>Embryophyta</taxon>
        <taxon>Tracheophyta</taxon>
        <taxon>Spermatophyta</taxon>
        <taxon>Magnoliopsida</taxon>
        <taxon>eudicotyledons</taxon>
        <taxon>Gunneridae</taxon>
        <taxon>Pentapetalae</taxon>
        <taxon>rosids</taxon>
        <taxon>malvids</taxon>
        <taxon>Brassicales</taxon>
        <taxon>Brassicaceae</taxon>
        <taxon>Brassiceae</taxon>
        <taxon>Brassica</taxon>
    </lineage>
</organism>
<reference evidence="4" key="2">
    <citation type="submission" date="2014-06" db="EMBL/GenBank/DDBJ databases">
        <authorList>
            <person name="Genoscope - CEA"/>
        </authorList>
    </citation>
    <scope>NUCLEOTIDE SEQUENCE</scope>
</reference>
<reference evidence="1" key="3">
    <citation type="submission" date="2021-01" db="EMBL/GenBank/DDBJ databases">
        <authorList>
            <consortium name="Genoscope - CEA"/>
            <person name="William W."/>
        </authorList>
    </citation>
    <scope>NUCLEOTIDE SEQUENCE</scope>
</reference>
<evidence type="ECO:0000313" key="4">
    <source>
        <dbReference type="EMBL" id="CDY69425.1"/>
    </source>
</evidence>
<dbReference type="EMBL" id="HG994371">
    <property type="protein sequence ID" value="CAF2002455.1"/>
    <property type="molecule type" value="Genomic_DNA"/>
</dbReference>